<keyword evidence="2 5" id="KW-0413">Isomerase</keyword>
<feature type="domain" description="Pseudouridine synthase RsuA/RluA-like" evidence="6">
    <location>
        <begin position="87"/>
        <end position="252"/>
    </location>
</feature>
<evidence type="ECO:0000313" key="8">
    <source>
        <dbReference type="Proteomes" id="UP000190395"/>
    </source>
</evidence>
<dbReference type="InterPro" id="IPR020103">
    <property type="entry name" value="PsdUridine_synth_cat_dom_sf"/>
</dbReference>
<dbReference type="OrthoDB" id="305739at2"/>
<dbReference type="GO" id="GO:0140098">
    <property type="term" value="F:catalytic activity, acting on RNA"/>
    <property type="evidence" value="ECO:0007669"/>
    <property type="project" value="UniProtKB-ARBA"/>
</dbReference>
<dbReference type="GO" id="GO:0000455">
    <property type="term" value="P:enzyme-directed rRNA pseudouridine synthesis"/>
    <property type="evidence" value="ECO:0007669"/>
    <property type="project" value="TreeGrafter"/>
</dbReference>
<comment type="function">
    <text evidence="5">Responsible for synthesis of pseudouridine from uracil.</text>
</comment>
<comment type="similarity">
    <text evidence="1 5">Belongs to the pseudouridine synthase RluA family.</text>
</comment>
<proteinExistence type="inferred from homology"/>
<evidence type="ECO:0000259" key="6">
    <source>
        <dbReference type="Pfam" id="PF00849"/>
    </source>
</evidence>
<feature type="active site" evidence="3">
    <location>
        <position position="146"/>
    </location>
</feature>
<dbReference type="Gene3D" id="3.30.2350.10">
    <property type="entry name" value="Pseudouridine synthase"/>
    <property type="match status" value="1"/>
</dbReference>
<dbReference type="NCBIfam" id="TIGR00005">
    <property type="entry name" value="rluA_subfam"/>
    <property type="match status" value="1"/>
</dbReference>
<dbReference type="Proteomes" id="UP000190395">
    <property type="component" value="Unassembled WGS sequence"/>
</dbReference>
<dbReference type="SUPFAM" id="SSF55120">
    <property type="entry name" value="Pseudouridine synthase"/>
    <property type="match status" value="1"/>
</dbReference>
<keyword evidence="4" id="KW-0694">RNA-binding</keyword>
<dbReference type="CDD" id="cd02869">
    <property type="entry name" value="PseudoU_synth_RluA_like"/>
    <property type="match status" value="1"/>
</dbReference>
<dbReference type="PANTHER" id="PTHR21600">
    <property type="entry name" value="MITOCHONDRIAL RNA PSEUDOURIDINE SYNTHASE"/>
    <property type="match status" value="1"/>
</dbReference>
<gene>
    <name evidence="7" type="ORF">SAMN02745152_00297</name>
</gene>
<evidence type="ECO:0000256" key="4">
    <source>
        <dbReference type="PROSITE-ProRule" id="PRU00182"/>
    </source>
</evidence>
<reference evidence="7 8" key="1">
    <citation type="submission" date="2017-02" db="EMBL/GenBank/DDBJ databases">
        <authorList>
            <person name="Peterson S.W."/>
        </authorList>
    </citation>
    <scope>NUCLEOTIDE SEQUENCE [LARGE SCALE GENOMIC DNA]</scope>
    <source>
        <strain evidence="7 8">ATCC BAA-909</strain>
    </source>
</reference>
<dbReference type="InterPro" id="IPR050188">
    <property type="entry name" value="RluA_PseudoU_synthase"/>
</dbReference>
<evidence type="ECO:0000256" key="3">
    <source>
        <dbReference type="PIRSR" id="PIRSR606225-1"/>
    </source>
</evidence>
<dbReference type="EC" id="5.4.99.-" evidence="5"/>
<name>A0A1T4KSW5_9SPIR</name>
<evidence type="ECO:0000256" key="2">
    <source>
        <dbReference type="ARBA" id="ARBA00023235"/>
    </source>
</evidence>
<dbReference type="GeneID" id="303366574"/>
<accession>A0A1T4KSW5</accession>
<dbReference type="Gene3D" id="3.10.290.10">
    <property type="entry name" value="RNA-binding S4 domain"/>
    <property type="match status" value="1"/>
</dbReference>
<dbReference type="STRING" id="225004.SAMN02745152_00297"/>
<dbReference type="GO" id="GO:0009982">
    <property type="term" value="F:pseudouridine synthase activity"/>
    <property type="evidence" value="ECO:0007669"/>
    <property type="project" value="InterPro"/>
</dbReference>
<dbReference type="PANTHER" id="PTHR21600:SF44">
    <property type="entry name" value="RIBOSOMAL LARGE SUBUNIT PSEUDOURIDINE SYNTHASE D"/>
    <property type="match status" value="1"/>
</dbReference>
<dbReference type="GO" id="GO:0003723">
    <property type="term" value="F:RNA binding"/>
    <property type="evidence" value="ECO:0007669"/>
    <property type="project" value="UniProtKB-KW"/>
</dbReference>
<dbReference type="InterPro" id="IPR006145">
    <property type="entry name" value="PsdUridine_synth_RsuA/RluA"/>
</dbReference>
<protein>
    <recommendedName>
        <fullName evidence="5">Pseudouridine synthase</fullName>
        <ecNumber evidence="5">5.4.99.-</ecNumber>
    </recommendedName>
</protein>
<evidence type="ECO:0000256" key="5">
    <source>
        <dbReference type="RuleBase" id="RU362028"/>
    </source>
</evidence>
<evidence type="ECO:0000256" key="1">
    <source>
        <dbReference type="ARBA" id="ARBA00010876"/>
    </source>
</evidence>
<dbReference type="EMBL" id="FUXC01000001">
    <property type="protein sequence ID" value="SJZ45529.1"/>
    <property type="molecule type" value="Genomic_DNA"/>
</dbReference>
<dbReference type="PROSITE" id="PS50889">
    <property type="entry name" value="S4"/>
    <property type="match status" value="1"/>
</dbReference>
<keyword evidence="8" id="KW-1185">Reference proteome</keyword>
<dbReference type="InterPro" id="IPR006225">
    <property type="entry name" value="PsdUridine_synth_RluC/D"/>
</dbReference>
<dbReference type="Pfam" id="PF00849">
    <property type="entry name" value="PseudoU_synth_2"/>
    <property type="match status" value="1"/>
</dbReference>
<organism evidence="7 8">
    <name type="scientific">Treponema berlinense</name>
    <dbReference type="NCBI Taxonomy" id="225004"/>
    <lineage>
        <taxon>Bacteria</taxon>
        <taxon>Pseudomonadati</taxon>
        <taxon>Spirochaetota</taxon>
        <taxon>Spirochaetia</taxon>
        <taxon>Spirochaetales</taxon>
        <taxon>Treponemataceae</taxon>
        <taxon>Treponema</taxon>
    </lineage>
</organism>
<dbReference type="RefSeq" id="WP_078930053.1">
    <property type="nucleotide sequence ID" value="NZ_FUXC01000001.1"/>
</dbReference>
<dbReference type="CDD" id="cd00165">
    <property type="entry name" value="S4"/>
    <property type="match status" value="1"/>
</dbReference>
<sequence>MPFFNETVPAEFTGTERLDKYLSSLPNAMNRSKLKSGIIELLVNEKKAKLNSKIKAGDKIYFQWEDSIPDDIEPQNIPLDIIYEDENVTVVNKAQGIVTHPAAGNWDGTLVNALLYHWGREAVPQQKNQNSAIFEGRRPGIVHRLDKDTSGIIITAKNRDTEEFLGNQFKNHKSLSKIYICICQGHPPVKEGLIRTKLTRDPHDRKRFKACDLEGNGKIAVTKFKCIACYGPYSLMKVKIYTGRTHQIRVHLKFIGCPILGDRIYSKTKSTVFENATLMLHAYKLKIMLPGKNEKSVFTAKVPVRFKKVLKKLHESFKKSMPPEQINARLKTETTVKNQKLLVFEAKKGYGQWQK</sequence>
<evidence type="ECO:0000313" key="7">
    <source>
        <dbReference type="EMBL" id="SJZ45529.1"/>
    </source>
</evidence>
<comment type="catalytic activity">
    <reaction evidence="5">
        <text>a uridine in RNA = a pseudouridine in RNA</text>
        <dbReference type="Rhea" id="RHEA:48348"/>
        <dbReference type="Rhea" id="RHEA-COMP:12068"/>
        <dbReference type="Rhea" id="RHEA-COMP:12069"/>
        <dbReference type="ChEBI" id="CHEBI:65314"/>
        <dbReference type="ChEBI" id="CHEBI:65315"/>
    </reaction>
</comment>
<dbReference type="AlphaFoldDB" id="A0A1T4KSW5"/>
<dbReference type="InterPro" id="IPR036986">
    <property type="entry name" value="S4_RNA-bd_sf"/>
</dbReference>